<dbReference type="InterPro" id="IPR004856">
    <property type="entry name" value="Glyco_trans_ALG6/ALG8"/>
</dbReference>
<dbReference type="EMBL" id="OV170222">
    <property type="protein sequence ID" value="CAH0721727.1"/>
    <property type="molecule type" value="Genomic_DNA"/>
</dbReference>
<evidence type="ECO:0000313" key="11">
    <source>
        <dbReference type="EMBL" id="CAH0721727.1"/>
    </source>
</evidence>
<feature type="transmembrane region" description="Helical" evidence="10">
    <location>
        <begin position="307"/>
        <end position="328"/>
    </location>
</feature>
<evidence type="ECO:0000256" key="9">
    <source>
        <dbReference type="ARBA" id="ARBA00023136"/>
    </source>
</evidence>
<dbReference type="PANTHER" id="PTHR12413:SF2">
    <property type="entry name" value="DOLICHYL PYROPHOSPHATE GLC1MAN9GLCNAC2 ALPHA-1,3-GLUCOSYLTRANSFERASE-RELATED"/>
    <property type="match status" value="1"/>
</dbReference>
<feature type="transmembrane region" description="Helical" evidence="10">
    <location>
        <begin position="385"/>
        <end position="402"/>
    </location>
</feature>
<keyword evidence="12" id="KW-1185">Reference proteome</keyword>
<keyword evidence="6 10" id="KW-0812">Transmembrane</keyword>
<reference evidence="11" key="1">
    <citation type="submission" date="2021-12" db="EMBL/GenBank/DDBJ databases">
        <authorList>
            <person name="Martin H S."/>
        </authorList>
    </citation>
    <scope>NUCLEOTIDE SEQUENCE</scope>
</reference>
<comment type="similarity">
    <text evidence="3 10">Belongs to the ALG6/ALG8 glucosyltransferase family.</text>
</comment>
<sequence>MLIEIAIIVTAAKFSFMPLYRSTDFEVHRNWLAITHNLTMDKWYYDTTSEWTLDYPPFFAWLEYGLSYVAKAFDPEIVKLENLNYDSDMTILFHRLSVIVLDFVYIYGAKRCSSLLMSGNLLVYILLVANPGLLMVDHIHFQYNGFLFGILLLSISNMITTNFIMAAFWFAVLLNLKHIFLYIAPAYVVYLLRAYCFTVSSNDGVHTPWYSFSIMNLIKLALTVIAVFSVSFGPFIDHLPQVLLRLFPFKRGLCHAYWAPNFWALYNFADKVLQRLCLKFNIPVLTSEASMTGGLVQEYEHAVLPSITPTVTFVLTAVSMIPALIKLWHLCADRQYRCLSFVRCLTLCATCAFMFGWHVHEKAILMILIPLSFLSALGDVDAKLFLYLSTVGHYSLFPLIYPKNLLSIKLFMFLTHIAIAFCFVPSLYEAPKSKWSRKRRFMLLPRLRRFQSLYLYGLMIVCIYENALHSLWGLDKSLPFLPLMITSVYCAVGVCYFWMCLYYYFLTFNLSRVPTLTTSRTPRYEKKTT</sequence>
<feature type="transmembrane region" description="Helical" evidence="10">
    <location>
        <begin position="480"/>
        <end position="505"/>
    </location>
</feature>
<keyword evidence="7 10" id="KW-0256">Endoplasmic reticulum</keyword>
<evidence type="ECO:0000256" key="10">
    <source>
        <dbReference type="RuleBase" id="RU363110"/>
    </source>
</evidence>
<keyword evidence="5 10" id="KW-0808">Transferase</keyword>
<evidence type="ECO:0000256" key="3">
    <source>
        <dbReference type="ARBA" id="ARBA00008715"/>
    </source>
</evidence>
<evidence type="ECO:0000256" key="1">
    <source>
        <dbReference type="ARBA" id="ARBA00004477"/>
    </source>
</evidence>
<dbReference type="GO" id="GO:0005789">
    <property type="term" value="C:endoplasmic reticulum membrane"/>
    <property type="evidence" value="ECO:0007669"/>
    <property type="project" value="UniProtKB-SubCell"/>
</dbReference>
<feature type="transmembrane region" description="Helical" evidence="10">
    <location>
        <begin position="340"/>
        <end position="357"/>
    </location>
</feature>
<comment type="subcellular location">
    <subcellularLocation>
        <location evidence="1 10">Endoplasmic reticulum membrane</location>
        <topology evidence="1 10">Multi-pass membrane protein</topology>
    </subcellularLocation>
</comment>
<dbReference type="Pfam" id="PF03155">
    <property type="entry name" value="Alg6_Alg8"/>
    <property type="match status" value="1"/>
</dbReference>
<feature type="transmembrane region" description="Helical" evidence="10">
    <location>
        <begin position="115"/>
        <end position="134"/>
    </location>
</feature>
<feature type="transmembrane region" description="Helical" evidence="10">
    <location>
        <begin position="217"/>
        <end position="236"/>
    </location>
</feature>
<feature type="non-terminal residue" evidence="11">
    <location>
        <position position="529"/>
    </location>
</feature>
<dbReference type="OrthoDB" id="1689333at2759"/>
<keyword evidence="9 10" id="KW-0472">Membrane</keyword>
<comment type="pathway">
    <text evidence="2 10">Protein modification; protein glycosylation.</text>
</comment>
<dbReference type="EC" id="2.4.1.-" evidence="10"/>
<feature type="transmembrane region" description="Helical" evidence="10">
    <location>
        <begin position="146"/>
        <end position="173"/>
    </location>
</feature>
<protein>
    <recommendedName>
        <fullName evidence="10">Alpha-1,3-glucosyltransferase</fullName>
        <ecNumber evidence="10">2.4.1.-</ecNumber>
    </recommendedName>
</protein>
<keyword evidence="8 10" id="KW-1133">Transmembrane helix</keyword>
<evidence type="ECO:0000256" key="5">
    <source>
        <dbReference type="ARBA" id="ARBA00022679"/>
    </source>
</evidence>
<evidence type="ECO:0000256" key="8">
    <source>
        <dbReference type="ARBA" id="ARBA00022989"/>
    </source>
</evidence>
<dbReference type="Proteomes" id="UP000838878">
    <property type="component" value="Chromosome 2"/>
</dbReference>
<evidence type="ECO:0000256" key="4">
    <source>
        <dbReference type="ARBA" id="ARBA00022676"/>
    </source>
</evidence>
<dbReference type="GO" id="GO:0006487">
    <property type="term" value="P:protein N-linked glycosylation"/>
    <property type="evidence" value="ECO:0007669"/>
    <property type="project" value="TreeGrafter"/>
</dbReference>
<feature type="transmembrane region" description="Helical" evidence="10">
    <location>
        <begin position="408"/>
        <end position="431"/>
    </location>
</feature>
<feature type="transmembrane region" description="Helical" evidence="10">
    <location>
        <begin position="363"/>
        <end position="380"/>
    </location>
</feature>
<evidence type="ECO:0000256" key="2">
    <source>
        <dbReference type="ARBA" id="ARBA00004922"/>
    </source>
</evidence>
<feature type="transmembrane region" description="Helical" evidence="10">
    <location>
        <begin position="452"/>
        <end position="474"/>
    </location>
</feature>
<keyword evidence="4 10" id="KW-0328">Glycosyltransferase</keyword>
<feature type="transmembrane region" description="Helical" evidence="10">
    <location>
        <begin position="179"/>
        <end position="196"/>
    </location>
</feature>
<dbReference type="GO" id="GO:0042283">
    <property type="term" value="F:dolichyl pyrophosphate Glc1Man9GlcNAc2 alpha-1,3-glucosyltransferase activity"/>
    <property type="evidence" value="ECO:0007669"/>
    <property type="project" value="TreeGrafter"/>
</dbReference>
<proteinExistence type="inferred from homology"/>
<evidence type="ECO:0000256" key="6">
    <source>
        <dbReference type="ARBA" id="ARBA00022692"/>
    </source>
</evidence>
<dbReference type="AlphaFoldDB" id="A0A8J9UXX9"/>
<accession>A0A8J9UXX9</accession>
<dbReference type="PANTHER" id="PTHR12413">
    <property type="entry name" value="DOLICHYL GLYCOSYLTRANSFERASE"/>
    <property type="match status" value="1"/>
</dbReference>
<name>A0A8J9UXX9_9NEOP</name>
<dbReference type="UniPathway" id="UPA00378"/>
<evidence type="ECO:0000313" key="12">
    <source>
        <dbReference type="Proteomes" id="UP000838878"/>
    </source>
</evidence>
<organism evidence="11 12">
    <name type="scientific">Brenthis ino</name>
    <name type="common">lesser marbled fritillary</name>
    <dbReference type="NCBI Taxonomy" id="405034"/>
    <lineage>
        <taxon>Eukaryota</taxon>
        <taxon>Metazoa</taxon>
        <taxon>Ecdysozoa</taxon>
        <taxon>Arthropoda</taxon>
        <taxon>Hexapoda</taxon>
        <taxon>Insecta</taxon>
        <taxon>Pterygota</taxon>
        <taxon>Neoptera</taxon>
        <taxon>Endopterygota</taxon>
        <taxon>Lepidoptera</taxon>
        <taxon>Glossata</taxon>
        <taxon>Ditrysia</taxon>
        <taxon>Papilionoidea</taxon>
        <taxon>Nymphalidae</taxon>
        <taxon>Heliconiinae</taxon>
        <taxon>Argynnini</taxon>
        <taxon>Brenthis</taxon>
    </lineage>
</organism>
<gene>
    <name evidence="11" type="ORF">BINO364_LOCUS7787</name>
</gene>
<evidence type="ECO:0000256" key="7">
    <source>
        <dbReference type="ARBA" id="ARBA00022824"/>
    </source>
</evidence>